<organism evidence="7 8">
    <name type="scientific">Medicago truncatula</name>
    <name type="common">Barrel medic</name>
    <name type="synonym">Medicago tribuloides</name>
    <dbReference type="NCBI Taxonomy" id="3880"/>
    <lineage>
        <taxon>Eukaryota</taxon>
        <taxon>Viridiplantae</taxon>
        <taxon>Streptophyta</taxon>
        <taxon>Embryophyta</taxon>
        <taxon>Tracheophyta</taxon>
        <taxon>Spermatophyta</taxon>
        <taxon>Magnoliopsida</taxon>
        <taxon>eudicotyledons</taxon>
        <taxon>Gunneridae</taxon>
        <taxon>Pentapetalae</taxon>
        <taxon>rosids</taxon>
        <taxon>fabids</taxon>
        <taxon>Fabales</taxon>
        <taxon>Fabaceae</taxon>
        <taxon>Papilionoideae</taxon>
        <taxon>50 kb inversion clade</taxon>
        <taxon>NPAAA clade</taxon>
        <taxon>Hologalegina</taxon>
        <taxon>IRL clade</taxon>
        <taxon>Trifolieae</taxon>
        <taxon>Medicago</taxon>
    </lineage>
</organism>
<comment type="caution">
    <text evidence="7">The sequence shown here is derived from an EMBL/GenBank/DDBJ whole genome shotgun (WGS) entry which is preliminary data.</text>
</comment>
<keyword evidence="3" id="KW-0547">Nucleotide-binding</keyword>
<dbReference type="InterPro" id="IPR011009">
    <property type="entry name" value="Kinase-like_dom_sf"/>
</dbReference>
<evidence type="ECO:0000256" key="1">
    <source>
        <dbReference type="ARBA" id="ARBA00022527"/>
    </source>
</evidence>
<evidence type="ECO:0000313" key="7">
    <source>
        <dbReference type="EMBL" id="RHN40711.1"/>
    </source>
</evidence>
<evidence type="ECO:0000256" key="2">
    <source>
        <dbReference type="ARBA" id="ARBA00022679"/>
    </source>
</evidence>
<accession>A0A396GKJ2</accession>
<evidence type="ECO:0000259" key="6">
    <source>
        <dbReference type="PROSITE" id="PS50011"/>
    </source>
</evidence>
<sequence>MSPEYAMEGICSTKSDVYSFGVLLLEIICGRRNNSFYDVDRPLNLIGHAWELWNDGEYLQLMDPTLNDTFVPDEVQKCIHVGLLCVEQYANNRPTMSDVISMLTNKYAPTTLPRRPAFYVTREIFEGETTSKGLDTDTYSMTAISTSCEVEGKI</sequence>
<dbReference type="PANTHER" id="PTHR27002">
    <property type="entry name" value="RECEPTOR-LIKE SERINE/THREONINE-PROTEIN KINASE SD1-8"/>
    <property type="match status" value="1"/>
</dbReference>
<evidence type="ECO:0000256" key="5">
    <source>
        <dbReference type="ARBA" id="ARBA00022840"/>
    </source>
</evidence>
<keyword evidence="1" id="KW-0723">Serine/threonine-protein kinase</keyword>
<dbReference type="InterPro" id="IPR000719">
    <property type="entry name" value="Prot_kinase_dom"/>
</dbReference>
<reference evidence="8" key="1">
    <citation type="journal article" date="2018" name="Nat. Plants">
        <title>Whole-genome landscape of Medicago truncatula symbiotic genes.</title>
        <authorList>
            <person name="Pecrix Y."/>
            <person name="Staton S.E."/>
            <person name="Sallet E."/>
            <person name="Lelandais-Briere C."/>
            <person name="Moreau S."/>
            <person name="Carrere S."/>
            <person name="Blein T."/>
            <person name="Jardinaud M.F."/>
            <person name="Latrasse D."/>
            <person name="Zouine M."/>
            <person name="Zahm M."/>
            <person name="Kreplak J."/>
            <person name="Mayjonade B."/>
            <person name="Satge C."/>
            <person name="Perez M."/>
            <person name="Cauet S."/>
            <person name="Marande W."/>
            <person name="Chantry-Darmon C."/>
            <person name="Lopez-Roques C."/>
            <person name="Bouchez O."/>
            <person name="Berard A."/>
            <person name="Debelle F."/>
            <person name="Munos S."/>
            <person name="Bendahmane A."/>
            <person name="Berges H."/>
            <person name="Niebel A."/>
            <person name="Buitink J."/>
            <person name="Frugier F."/>
            <person name="Benhamed M."/>
            <person name="Crespi M."/>
            <person name="Gouzy J."/>
            <person name="Gamas P."/>
        </authorList>
    </citation>
    <scope>NUCLEOTIDE SEQUENCE [LARGE SCALE GENOMIC DNA]</scope>
    <source>
        <strain evidence="8">cv. Jemalong A17</strain>
    </source>
</reference>
<evidence type="ECO:0000256" key="4">
    <source>
        <dbReference type="ARBA" id="ARBA00022777"/>
    </source>
</evidence>
<dbReference type="GO" id="GO:0004674">
    <property type="term" value="F:protein serine/threonine kinase activity"/>
    <property type="evidence" value="ECO:0007669"/>
    <property type="project" value="UniProtKB-KW"/>
</dbReference>
<feature type="domain" description="Protein kinase" evidence="6">
    <location>
        <begin position="1"/>
        <end position="108"/>
    </location>
</feature>
<protein>
    <recommendedName>
        <fullName evidence="6">Protein kinase domain-containing protein</fullName>
    </recommendedName>
</protein>
<dbReference type="PROSITE" id="PS50011">
    <property type="entry name" value="PROTEIN_KINASE_DOM"/>
    <property type="match status" value="1"/>
</dbReference>
<dbReference type="EMBL" id="PSQE01000008">
    <property type="protein sequence ID" value="RHN40711.1"/>
    <property type="molecule type" value="Genomic_DNA"/>
</dbReference>
<keyword evidence="2 7" id="KW-0808">Transferase</keyword>
<dbReference type="PANTHER" id="PTHR27002:SF776">
    <property type="entry name" value="CYSTEINE-RICH RLK (RECEPTOR-LIKE KINASE) PROTEIN"/>
    <property type="match status" value="1"/>
</dbReference>
<proteinExistence type="predicted"/>
<evidence type="ECO:0000256" key="3">
    <source>
        <dbReference type="ARBA" id="ARBA00022741"/>
    </source>
</evidence>
<dbReference type="Gramene" id="rna46905">
    <property type="protein sequence ID" value="RHN40711.1"/>
    <property type="gene ID" value="gene46905"/>
</dbReference>
<dbReference type="AlphaFoldDB" id="A0A396GKJ2"/>
<gene>
    <name evidence="7" type="ORF">MtrunA17_Chr8g0357781</name>
</gene>
<dbReference type="Pfam" id="PF07714">
    <property type="entry name" value="PK_Tyr_Ser-Thr"/>
    <property type="match status" value="1"/>
</dbReference>
<dbReference type="SUPFAM" id="SSF56112">
    <property type="entry name" value="Protein kinase-like (PK-like)"/>
    <property type="match status" value="1"/>
</dbReference>
<name>A0A396GKJ2_MEDTR</name>
<keyword evidence="5" id="KW-0067">ATP-binding</keyword>
<dbReference type="Proteomes" id="UP000265566">
    <property type="component" value="Chromosome 8"/>
</dbReference>
<dbReference type="Gene3D" id="1.10.510.10">
    <property type="entry name" value="Transferase(Phosphotransferase) domain 1"/>
    <property type="match status" value="1"/>
</dbReference>
<keyword evidence="4" id="KW-0418">Kinase</keyword>
<dbReference type="GO" id="GO:0005524">
    <property type="term" value="F:ATP binding"/>
    <property type="evidence" value="ECO:0007669"/>
    <property type="project" value="UniProtKB-KW"/>
</dbReference>
<evidence type="ECO:0000313" key="8">
    <source>
        <dbReference type="Proteomes" id="UP000265566"/>
    </source>
</evidence>
<dbReference type="InterPro" id="IPR001245">
    <property type="entry name" value="Ser-Thr/Tyr_kinase_cat_dom"/>
</dbReference>